<sequence>MADRDRSGRKVLGRSSSEAVQGVAPPSGVPPRPVLGRSDGRPVRSNASPTGIGDSPERAGAPYLSGTRRRRRRPRARTIIVGLVVLLVLVPIGSFAFGWWQFSKIPTVNVSDALSARGSRSGTNYLIVGTDSRTGIDADDPNAGAFLSGEVSGARTDTIMVLHVKGSTTQLASIPRDLWVTDPATGQKGRINSTFASGPANLIRAVESIGIPIDDYLEINFVSFGRLVDAVGGITIDFPYPAVDDHSGLAIAKAGPNHLNGTQALAYVRSRYYTELVDGKWRVDGTADIGRTERQRAFLTALMHSVAGERNPFRLFGLPGSLGVGMKRGSTFSYFNAIDLAWTMKDASPEPVGLPVTPRRTSGGADVLELQPEASAVIKGLAE</sequence>
<dbReference type="Pfam" id="PF03816">
    <property type="entry name" value="LytR_cpsA_psr"/>
    <property type="match status" value="1"/>
</dbReference>
<feature type="transmembrane region" description="Helical" evidence="2">
    <location>
        <begin position="78"/>
        <end position="100"/>
    </location>
</feature>
<proteinExistence type="predicted"/>
<dbReference type="InterPro" id="IPR004474">
    <property type="entry name" value="LytR_CpsA_psr"/>
</dbReference>
<keyword evidence="2" id="KW-0812">Transmembrane</keyword>
<evidence type="ECO:0000313" key="4">
    <source>
        <dbReference type="EMBL" id="CAB4609278.1"/>
    </source>
</evidence>
<evidence type="ECO:0000256" key="1">
    <source>
        <dbReference type="SAM" id="MobiDB-lite"/>
    </source>
</evidence>
<dbReference type="EMBL" id="CAEZUO010000053">
    <property type="protein sequence ID" value="CAB4609278.1"/>
    <property type="molecule type" value="Genomic_DNA"/>
</dbReference>
<dbReference type="PANTHER" id="PTHR33392:SF6">
    <property type="entry name" value="POLYISOPRENYL-TEICHOIC ACID--PEPTIDOGLYCAN TEICHOIC ACID TRANSFERASE TAGU"/>
    <property type="match status" value="1"/>
</dbReference>
<dbReference type="NCBIfam" id="TIGR00350">
    <property type="entry name" value="lytR_cpsA_psr"/>
    <property type="match status" value="1"/>
</dbReference>
<gene>
    <name evidence="4" type="ORF">UFOPK1827_01157</name>
</gene>
<name>A0A6J6HKQ7_9ZZZZ</name>
<reference evidence="4" key="1">
    <citation type="submission" date="2020-05" db="EMBL/GenBank/DDBJ databases">
        <authorList>
            <person name="Chiriac C."/>
            <person name="Salcher M."/>
            <person name="Ghai R."/>
            <person name="Kavagutti S V."/>
        </authorList>
    </citation>
    <scope>NUCLEOTIDE SEQUENCE</scope>
</reference>
<accession>A0A6J6HKQ7</accession>
<feature type="domain" description="Cell envelope-related transcriptional attenuator" evidence="3">
    <location>
        <begin position="155"/>
        <end position="306"/>
    </location>
</feature>
<protein>
    <submittedName>
        <fullName evidence="4">Unannotated protein</fullName>
    </submittedName>
</protein>
<organism evidence="4">
    <name type="scientific">freshwater metagenome</name>
    <dbReference type="NCBI Taxonomy" id="449393"/>
    <lineage>
        <taxon>unclassified sequences</taxon>
        <taxon>metagenomes</taxon>
        <taxon>ecological metagenomes</taxon>
    </lineage>
</organism>
<dbReference type="AlphaFoldDB" id="A0A6J6HKQ7"/>
<evidence type="ECO:0000256" key="2">
    <source>
        <dbReference type="SAM" id="Phobius"/>
    </source>
</evidence>
<dbReference type="PANTHER" id="PTHR33392">
    <property type="entry name" value="POLYISOPRENYL-TEICHOIC ACID--PEPTIDOGLYCAN TEICHOIC ACID TRANSFERASE TAGU"/>
    <property type="match status" value="1"/>
</dbReference>
<keyword evidence="2" id="KW-1133">Transmembrane helix</keyword>
<evidence type="ECO:0000259" key="3">
    <source>
        <dbReference type="Pfam" id="PF03816"/>
    </source>
</evidence>
<feature type="region of interest" description="Disordered" evidence="1">
    <location>
        <begin position="1"/>
        <end position="71"/>
    </location>
</feature>
<keyword evidence="2" id="KW-0472">Membrane</keyword>
<dbReference type="Gene3D" id="3.40.630.190">
    <property type="entry name" value="LCP protein"/>
    <property type="match status" value="1"/>
</dbReference>
<dbReference type="InterPro" id="IPR050922">
    <property type="entry name" value="LytR/CpsA/Psr_CW_biosynth"/>
</dbReference>